<dbReference type="AlphaFoldDB" id="A0A161X5B8"/>
<dbReference type="InterPro" id="IPR038503">
    <property type="entry name" value="SpoIIIAH_sf"/>
</dbReference>
<dbReference type="STRING" id="1121326.CLMAG_53940"/>
<keyword evidence="1" id="KW-1133">Transmembrane helix</keyword>
<name>A0A161X5B8_9CLOT</name>
<dbReference type="Pfam" id="PF12685">
    <property type="entry name" value="SpoIIIAH"/>
    <property type="match status" value="1"/>
</dbReference>
<keyword evidence="1" id="KW-0812">Transmembrane</keyword>
<dbReference type="Gene3D" id="1.10.287.4300">
    <property type="entry name" value="Stage III sporulation protein AH-like"/>
    <property type="match status" value="1"/>
</dbReference>
<dbReference type="EMBL" id="LWAE01000010">
    <property type="protein sequence ID" value="KZL89176.1"/>
    <property type="molecule type" value="Genomic_DNA"/>
</dbReference>
<dbReference type="RefSeq" id="WP_066629571.1">
    <property type="nucleotide sequence ID" value="NZ_FQXL01000050.1"/>
</dbReference>
<dbReference type="Proteomes" id="UP000076603">
    <property type="component" value="Unassembled WGS sequence"/>
</dbReference>
<organism evidence="2 3">
    <name type="scientific">Clostridium magnum DSM 2767</name>
    <dbReference type="NCBI Taxonomy" id="1121326"/>
    <lineage>
        <taxon>Bacteria</taxon>
        <taxon>Bacillati</taxon>
        <taxon>Bacillota</taxon>
        <taxon>Clostridia</taxon>
        <taxon>Eubacteriales</taxon>
        <taxon>Clostridiaceae</taxon>
        <taxon>Clostridium</taxon>
    </lineage>
</organism>
<reference evidence="2 3" key="1">
    <citation type="submission" date="2016-04" db="EMBL/GenBank/DDBJ databases">
        <title>Genome sequence of Clostridium magnum DSM 2767.</title>
        <authorList>
            <person name="Poehlein A."/>
            <person name="Uhlig R."/>
            <person name="Fischer R."/>
            <person name="Bahl H."/>
            <person name="Daniel R."/>
        </authorList>
    </citation>
    <scope>NUCLEOTIDE SEQUENCE [LARGE SCALE GENOMIC DNA]</scope>
    <source>
        <strain evidence="2 3">DSM 2767</strain>
    </source>
</reference>
<evidence type="ECO:0000313" key="3">
    <source>
        <dbReference type="Proteomes" id="UP000076603"/>
    </source>
</evidence>
<keyword evidence="3" id="KW-1185">Reference proteome</keyword>
<evidence type="ECO:0000313" key="2">
    <source>
        <dbReference type="EMBL" id="KZL89176.1"/>
    </source>
</evidence>
<comment type="caution">
    <text evidence="2">The sequence shown here is derived from an EMBL/GenBank/DDBJ whole genome shotgun (WGS) entry which is preliminary data.</text>
</comment>
<feature type="transmembrane region" description="Helical" evidence="1">
    <location>
        <begin position="12"/>
        <end position="31"/>
    </location>
</feature>
<evidence type="ECO:0000256" key="1">
    <source>
        <dbReference type="SAM" id="Phobius"/>
    </source>
</evidence>
<dbReference type="PATRIC" id="fig|1121326.3.peg.5463"/>
<dbReference type="OrthoDB" id="1707181at2"/>
<sequence>MEWKFNLRIKVLLIISCCIILILSLIVVYQAKIINEIKNKQTSEFFLETKLKKDQMLANTLKRLKDLIDDKNVSKENRDKAAGIYTNLALAANYEFKIETILKSKGYEDAIATISDDKARIIIEYNKNLKSKQLSEIQDVVKDITGIKDVEIELKK</sequence>
<dbReference type="InterPro" id="IPR024232">
    <property type="entry name" value="SpoIIIAH"/>
</dbReference>
<gene>
    <name evidence="2" type="ORF">CLMAG_53940</name>
</gene>
<proteinExistence type="predicted"/>
<accession>A0A161X5B8</accession>
<protein>
    <submittedName>
        <fullName evidence="2">SpoIIIAH-like protein</fullName>
    </submittedName>
</protein>
<keyword evidence="1" id="KW-0472">Membrane</keyword>